<accession>A0A511TD42</accession>
<dbReference type="RefSeq" id="WP_015353650.1">
    <property type="nucleotide sequence ID" value="NZ_BJXR01000046.1"/>
</dbReference>
<comment type="caution">
    <text evidence="1">The sequence shown here is derived from an EMBL/GenBank/DDBJ whole genome shotgun (WGS) entry which is preliminary data.</text>
</comment>
<keyword evidence="3" id="KW-1185">Reference proteome</keyword>
<dbReference type="EMBL" id="BJXR01000046">
    <property type="protein sequence ID" value="GEN11322.1"/>
    <property type="molecule type" value="Genomic_DNA"/>
</dbReference>
<evidence type="ECO:0000313" key="1">
    <source>
        <dbReference type="EMBL" id="GEN11322.1"/>
    </source>
</evidence>
<dbReference type="OrthoDB" id="5517927at2"/>
<dbReference type="STRING" id="1334629.MFUL124B02_43270"/>
<sequence>MGKAKGLKDKLYGAAVLKMSFRLRGDEESPAFRFVYPGVLRDLDIEDAAVEKYIEENREAVEKAARGSTPPMGPR</sequence>
<dbReference type="Proteomes" id="UP000321514">
    <property type="component" value="Unassembled WGS sequence"/>
</dbReference>
<dbReference type="EMBL" id="FOIB01000014">
    <property type="protein sequence ID" value="SEU39732.1"/>
    <property type="molecule type" value="Genomic_DNA"/>
</dbReference>
<reference evidence="1 4" key="2">
    <citation type="submission" date="2019-07" db="EMBL/GenBank/DDBJ databases">
        <title>Whole genome shotgun sequence of Myxococcus fulvus NBRC 100333.</title>
        <authorList>
            <person name="Hosoyama A."/>
            <person name="Uohara A."/>
            <person name="Ohji S."/>
            <person name="Ichikawa N."/>
        </authorList>
    </citation>
    <scope>NUCLEOTIDE SEQUENCE [LARGE SCALE GENOMIC DNA]</scope>
    <source>
        <strain evidence="1 4">NBRC 100333</strain>
    </source>
</reference>
<evidence type="ECO:0000313" key="2">
    <source>
        <dbReference type="EMBL" id="SEU39732.1"/>
    </source>
</evidence>
<evidence type="ECO:0000313" key="4">
    <source>
        <dbReference type="Proteomes" id="UP000321514"/>
    </source>
</evidence>
<gene>
    <name evidence="1" type="ORF">MFU01_63590</name>
    <name evidence="2" type="ORF">SAMN05443572_114171</name>
</gene>
<proteinExistence type="predicted"/>
<evidence type="ECO:0000313" key="3">
    <source>
        <dbReference type="Proteomes" id="UP000183760"/>
    </source>
</evidence>
<name>A0A511TD42_MYXFU</name>
<dbReference type="Proteomes" id="UP000183760">
    <property type="component" value="Unassembled WGS sequence"/>
</dbReference>
<organism evidence="1 4">
    <name type="scientific">Myxococcus fulvus</name>
    <dbReference type="NCBI Taxonomy" id="33"/>
    <lineage>
        <taxon>Bacteria</taxon>
        <taxon>Pseudomonadati</taxon>
        <taxon>Myxococcota</taxon>
        <taxon>Myxococcia</taxon>
        <taxon>Myxococcales</taxon>
        <taxon>Cystobacterineae</taxon>
        <taxon>Myxococcaceae</taxon>
        <taxon>Myxococcus</taxon>
    </lineage>
</organism>
<reference evidence="2 3" key="1">
    <citation type="submission" date="2016-10" db="EMBL/GenBank/DDBJ databases">
        <authorList>
            <person name="Varghese N."/>
            <person name="Submissions S."/>
        </authorList>
    </citation>
    <scope>NUCLEOTIDE SEQUENCE [LARGE SCALE GENOMIC DNA]</scope>
    <source>
        <strain evidence="2 3">DSM 16525</strain>
    </source>
</reference>
<protein>
    <submittedName>
        <fullName evidence="1">Uncharacterized protein</fullName>
    </submittedName>
</protein>
<dbReference type="AlphaFoldDB" id="A0A511TD42"/>